<evidence type="ECO:0000313" key="3">
    <source>
        <dbReference type="EMBL" id="MBE6504741.1"/>
    </source>
</evidence>
<dbReference type="InterPro" id="IPR004843">
    <property type="entry name" value="Calcineurin-like_PHP"/>
</dbReference>
<dbReference type="AlphaFoldDB" id="A0A8T3VIZ6"/>
<proteinExistence type="predicted"/>
<dbReference type="Gene3D" id="3.60.21.10">
    <property type="match status" value="1"/>
</dbReference>
<sequence>MFNPHIIIMNPLHFFTLGYYPEYLFIGVIFGIIIGLYAYFRVKYSLNNTELSKKKKIGLNIIIPILAFACSLNIWSSAAILTLYLFFSSIIADIILIIWKIFLKDKYLNFIPKYHKKGILALCIFAIIIIGGVYGMNHIELTEYNLTTDKIDNESYSIVWVSDIHYGSIQNPQLVKDSISKINDLKPDVVVLGGDIVDERTSKEEMNEIFEELGRINSIYGTYYVFGNHDTQPATTDYENGNRTFSDEELNKTITDNGIKILNDEKISINDDIVLVGRSDAEWENSIDRVDISKLLNESDLSKYVVVLDHQPVEYNENSQQGADLQISGHSHGGQLFPFGFFIQLTGHLVYGKYHFGNMEQIVSSGLTGWGWPMRNEAKCEYVLININ</sequence>
<comment type="caution">
    <text evidence="3">The sequence shown here is derived from an EMBL/GenBank/DDBJ whole genome shotgun (WGS) entry which is preliminary data.</text>
</comment>
<keyword evidence="1" id="KW-0472">Membrane</keyword>
<feature type="domain" description="Calcineurin-like phosphoesterase" evidence="2">
    <location>
        <begin position="157"/>
        <end position="333"/>
    </location>
</feature>
<evidence type="ECO:0000259" key="2">
    <source>
        <dbReference type="Pfam" id="PF00149"/>
    </source>
</evidence>
<feature type="transmembrane region" description="Helical" evidence="1">
    <location>
        <begin position="20"/>
        <end position="37"/>
    </location>
</feature>
<protein>
    <recommendedName>
        <fullName evidence="2">Calcineurin-like phosphoesterase domain-containing protein</fullName>
    </recommendedName>
</protein>
<dbReference type="Pfam" id="PF00149">
    <property type="entry name" value="Metallophos"/>
    <property type="match status" value="1"/>
</dbReference>
<dbReference type="EMBL" id="SUTE01000027">
    <property type="protein sequence ID" value="MBE6504741.1"/>
    <property type="molecule type" value="Genomic_DNA"/>
</dbReference>
<feature type="transmembrane region" description="Helical" evidence="1">
    <location>
        <begin position="119"/>
        <end position="136"/>
    </location>
</feature>
<dbReference type="SUPFAM" id="SSF56300">
    <property type="entry name" value="Metallo-dependent phosphatases"/>
    <property type="match status" value="1"/>
</dbReference>
<feature type="transmembrane region" description="Helical" evidence="1">
    <location>
        <begin position="57"/>
        <end position="75"/>
    </location>
</feature>
<dbReference type="PANTHER" id="PTHR31302:SF0">
    <property type="entry name" value="TRANSMEMBRANE PROTEIN WITH METALLOPHOSPHOESTERASE DOMAIN"/>
    <property type="match status" value="1"/>
</dbReference>
<name>A0A8T3VIZ6_9EURY</name>
<dbReference type="InterPro" id="IPR051158">
    <property type="entry name" value="Metallophosphoesterase_sf"/>
</dbReference>
<dbReference type="GO" id="GO:0016787">
    <property type="term" value="F:hydrolase activity"/>
    <property type="evidence" value="ECO:0007669"/>
    <property type="project" value="InterPro"/>
</dbReference>
<feature type="transmembrane region" description="Helical" evidence="1">
    <location>
        <begin position="81"/>
        <end position="99"/>
    </location>
</feature>
<organism evidence="3 4">
    <name type="scientific">Methanobrevibacter millerae</name>
    <dbReference type="NCBI Taxonomy" id="230361"/>
    <lineage>
        <taxon>Archaea</taxon>
        <taxon>Methanobacteriati</taxon>
        <taxon>Methanobacteriota</taxon>
        <taxon>Methanomada group</taxon>
        <taxon>Methanobacteria</taxon>
        <taxon>Methanobacteriales</taxon>
        <taxon>Methanobacteriaceae</taxon>
        <taxon>Methanobrevibacter</taxon>
    </lineage>
</organism>
<dbReference type="PANTHER" id="PTHR31302">
    <property type="entry name" value="TRANSMEMBRANE PROTEIN WITH METALLOPHOSPHOESTERASE DOMAIN-RELATED"/>
    <property type="match status" value="1"/>
</dbReference>
<dbReference type="InterPro" id="IPR029052">
    <property type="entry name" value="Metallo-depent_PP-like"/>
</dbReference>
<keyword evidence="1" id="KW-1133">Transmembrane helix</keyword>
<evidence type="ECO:0000313" key="4">
    <source>
        <dbReference type="Proteomes" id="UP000762703"/>
    </source>
</evidence>
<reference evidence="3" key="1">
    <citation type="submission" date="2019-04" db="EMBL/GenBank/DDBJ databases">
        <title>Evolution of Biomass-Degrading Anaerobic Consortia Revealed by Metagenomics.</title>
        <authorList>
            <person name="Peng X."/>
        </authorList>
    </citation>
    <scope>NUCLEOTIDE SEQUENCE</scope>
    <source>
        <strain evidence="3">SIG12</strain>
    </source>
</reference>
<gene>
    <name evidence="3" type="ORF">E7Z73_03210</name>
</gene>
<evidence type="ECO:0000256" key="1">
    <source>
        <dbReference type="SAM" id="Phobius"/>
    </source>
</evidence>
<keyword evidence="1" id="KW-0812">Transmembrane</keyword>
<dbReference type="Proteomes" id="UP000762703">
    <property type="component" value="Unassembled WGS sequence"/>
</dbReference>
<accession>A0A8T3VIZ6</accession>